<dbReference type="PANTHER" id="PTHR44167:SF24">
    <property type="entry name" value="SERINE_THREONINE-PROTEIN KINASE CHK2"/>
    <property type="match status" value="1"/>
</dbReference>
<dbReference type="EMBL" id="BQXS01010790">
    <property type="protein sequence ID" value="GKT34280.1"/>
    <property type="molecule type" value="Genomic_DNA"/>
</dbReference>
<dbReference type="PROSITE" id="PS00107">
    <property type="entry name" value="PROTEIN_KINASE_ATP"/>
    <property type="match status" value="1"/>
</dbReference>
<dbReference type="InterPro" id="IPR011009">
    <property type="entry name" value="Kinase-like_dom_sf"/>
</dbReference>
<feature type="binding site" evidence="3">
    <location>
        <position position="2480"/>
    </location>
    <ligand>
        <name>ATP</name>
        <dbReference type="ChEBI" id="CHEBI:30616"/>
    </ligand>
</feature>
<dbReference type="SUPFAM" id="SSF56112">
    <property type="entry name" value="Protein kinase-like (PK-like)"/>
    <property type="match status" value="1"/>
</dbReference>
<gene>
    <name evidence="6" type="ORF">ADUPG1_007656</name>
</gene>
<feature type="domain" description="Protein kinase" evidence="5">
    <location>
        <begin position="2451"/>
        <end position="2810"/>
    </location>
</feature>
<keyword evidence="7" id="KW-1185">Reference proteome</keyword>
<reference evidence="6" key="1">
    <citation type="submission" date="2022-03" db="EMBL/GenBank/DDBJ databases">
        <title>Draft genome sequence of Aduncisulcus paluster, a free-living microaerophilic Fornicata.</title>
        <authorList>
            <person name="Yuyama I."/>
            <person name="Kume K."/>
            <person name="Tamura T."/>
            <person name="Inagaki Y."/>
            <person name="Hashimoto T."/>
        </authorList>
    </citation>
    <scope>NUCLEOTIDE SEQUENCE</scope>
    <source>
        <strain evidence="6">NY0171</strain>
    </source>
</reference>
<dbReference type="PROSITE" id="PS50011">
    <property type="entry name" value="PROTEIN_KINASE_DOM"/>
    <property type="match status" value="1"/>
</dbReference>
<dbReference type="InterPro" id="IPR017441">
    <property type="entry name" value="Protein_kinase_ATP_BS"/>
</dbReference>
<proteinExistence type="predicted"/>
<comment type="caution">
    <text evidence="6">The sequence shown here is derived from an EMBL/GenBank/DDBJ whole genome shotgun (WGS) entry which is preliminary data.</text>
</comment>
<accession>A0ABQ5KP36</accession>
<feature type="region of interest" description="Disordered" evidence="4">
    <location>
        <begin position="2408"/>
        <end position="2432"/>
    </location>
</feature>
<evidence type="ECO:0000259" key="5">
    <source>
        <dbReference type="PROSITE" id="PS50011"/>
    </source>
</evidence>
<sequence length="2938" mass="337492">MVCCVGTHKDHEKIKETLEDLTGIFPGFQSLIDSLLQKKWDLTQIPSGDVSVIMQRPTIYNAHAIHSFNAEYGYITEFQQYFPAEKQDHHLVTQIMAPIEIWSSHITEKSFIHMFAKTKHFDFLRGRHNGMVGSEMPFYDQDINHLVPMPAPFPHPSTFLPKYPYFSMFEEVKIPNAKEEGLDHLGLVLIPEQCTMYRNRRYAICGSPLEEVPYSELIHTDYAALDQVFSTHSRSVAYGSIRECLLGILSANWDHLQYINEYIAFSMDGDQSPCPKRPSCPFPFFYILPPLFMPVSHECLKKSKVLKQEHLICFLSVLFKMFKVRMARMMAEADPYWDGSGIGKMDGITGLMWNDTKRRILKKRKGITDIFKVTDISLEDLGFLWLLKHRPIKTATQKSEKSQPSRFISEDYAVQSHTFSENGVPKGLKFYLTPVYFPYFESHQDIVEMWSCAMCFYSRLCADILAVNDLLNEVHVQPYPSRRSFQPSPLIININEDTKRMPRQSYFPSVEIAVFSILYPLDEVNYRFYAEVDVADQASMKIREKRMWDNLYEPLILTKGSFPLDPGEESEEPVIAEVDYEAVSHDIFLSCTDYYTRCWTRYCDKEIPHLEKVPEEPQMGYIKKHCNGLKEAKREAERKSNERFRDGIISDLEECYAVAEGRETIPTICPVPLVSIPGGAYLVECIEYILKKSIIEYPQDSERRIDEHRKRLQAIIDDPNKLFRFLHHFSHKFCFVGTGHSLMTALFHSPDALTILAYSLKYGHYSFECLSTQVIIYLIHKCNFDHVDSVRVSRNLDSESHIGSVDANSVKKRTILSINPELTSSIYDQSPPAPQSSKQAQVLSGASELMKSYSLNEIRTWIKSPLYERASVLCDIQLEWKKAKFTLGGILHDKRWTEVLKCWDFRKNPEISLAYPDSKVSLSTDERKLFRKQNKIPSFEIVAYRTKPSTKIKENEKAFQFLCEFSDLFTSPSPVKEFMDSLRLVSPDVLERIPLIAYYSSNLPKILTRLFRCHIVRGWTLGDAKPLHDMWIEKLSENNLVRIAMESSSDKALFVDRIVGYFHSLLFQQSKLPKVILPSNISASECGMDSNGLFVQGTGTDIRNVCLKDSSKSSFFNAEFWEVFVNVFWISAFFSHDCRFPIQALWQMSCLHSRIREGVLRQSFDSKAEIPKNLRSKITDLPHLFLSTLTFSNPTRLILGKGMELASEDEYPQNFYQLSRLLCQPPTVKSNKISSLREFVQRLQKFDSISHLHTGIFMQISPNLPRYQLVRCFYDLESQDTIIRGIGQRIQRSSTFNSSVRDIVNSLLSLSGNTQSTANDPGLMSVLFDFYHSDPSKVGPLPSISPGDYLFVTQTIAKNMLEISVLLSILFYLIIMLNDTMPVIGIKKPSFSKDKKEKKDVKFYSFDEERKGVTWDEDDASTHKLSVLSLCVMFRYCCVNDICIQDAEMDDFHLFVILDRIQANPIPAKKKKEVNYISLKLDMNNIEGRVESAKIQRLYRYSQKYDSISTKKSGSGAIKYPTEFNDKDGKYVNTMFKLIVSLKKLLSKDDNIGYVIFLTKNKLNHFAALGLIKGFDEIPMVINRLSLRNNPNLFKYSQDGGILSRSSCLIAPYILYQRLTRGKKDLVDFRECGISAYAYPSIILRSLETQRQAVGTRIFQNFENLDKIEQFEGEKVQTKVSEVDFLALIRSPLERVSSFSQAGSVSLSGLFKRFDDSVSNFYKLSTFSTSDTNLDHAIQYRSIIKIRQYFACLIEQKKSPFPTLDICLQNILLALSCAVKAMCRDSICPQTEFRKFFYHKARKFAVLIHFISELVGYLQLCSLLILHEERGKDPSSLPDISNFSYCFTNEYSSVWYFEHLIHFLHVDDISEPIPKKRYLLILEPIYAVLESIYILFENCRHMVPHISLSSSFYTPLLSCFFTGSRRKRPRGGITSQSKTHSLQPLCDSVIKHITLSNLSLLDKSAYETFVTLLRPADGDGDSSLDKRFLGGYGIWGPLPELPDRDDSVWMFAPNIRSVTFEHSCHFQQFWDIFHESTKKKGFTQMSSLKIGSVTVVGIHLPQQDEKLFPYAMGEQISSLTKLLEYINVDELILMGDDVFINEEEMVVESDLYVSKWRNILISGSEYDEYKEYPSEMKLSKYCMEYINVGPTESESKDQRFSVTLNGHNGMPFYPSKSFKIADKNVITELRRNFDHFLESLRKPMNTIMFLGVGCDLTYPGVQAVVNRYKKEKGLGNFVAEDEWRGVILRELHYSDGPLEITRIIRIFQRFLKTLQNMFHSGNMTLEQIGEKLDRFFKCMYFISSKSEHSFSYSSYDISKHCENIKLLIAIFEMFDYLGMQLKSEEYISLLDKPEFISAYLNSAREAHAWLSTIECEEKIKKSTYMHKVLLERFEERIEKFLSFFPGSLHDSGSETPSEESDGKDGKNSQRKKNVSNVIKHDSFTLTSSSSITPHCIIGHGGFSEVLLVEVEGIPIPCVLKKMLRKADEKVVKTCRKEFKVQRKLFNNPKCFNRIPRPLYILDLLVADLKGEYGFLMEFCIGGSVSSFAKKWCIQDGEEEEEECSSSEEDSDDHKHFDPMTLNPVKVSALCVGMIECLDDVFTAKPKLTHRDIKPDNFLVRVDPKHRECTVVLSDLGLAQILDSISSSTTTKSGLIQPIEFEKKEKKETSKQKASICGTLVYNSYETFLAGTQTQKSDGYSLGMSILALFICEHPFVSLPNFREVVREPIEDRIDLKIIGILMVLMEKNLAPKLSQSPLFRSLKTIEGGKFQPVHECLNEVFTGLTQIDVDKRMSVHEAREKVQSIKHLLPEIGEGWKCPSIDDIVKTQLVNEEGKGDGSQGSKDLGTKYWSIFISMLSTVPSLVPHISPKYDADMVWCKNNGGWSEDYIRYLVNCYPSLKKWLELVESINKCPDSESTSKLYHEHRDSFCLPFIPIKE</sequence>
<name>A0ABQ5KP36_9EUKA</name>
<evidence type="ECO:0000313" key="7">
    <source>
        <dbReference type="Proteomes" id="UP001057375"/>
    </source>
</evidence>
<protein>
    <recommendedName>
        <fullName evidence="5">Protein kinase domain-containing protein</fullName>
    </recommendedName>
</protein>
<evidence type="ECO:0000256" key="4">
    <source>
        <dbReference type="SAM" id="MobiDB-lite"/>
    </source>
</evidence>
<evidence type="ECO:0000256" key="2">
    <source>
        <dbReference type="ARBA" id="ARBA00022840"/>
    </source>
</evidence>
<evidence type="ECO:0000313" key="6">
    <source>
        <dbReference type="EMBL" id="GKT34280.1"/>
    </source>
</evidence>
<dbReference type="PROSITE" id="PS00108">
    <property type="entry name" value="PROTEIN_KINASE_ST"/>
    <property type="match status" value="1"/>
</dbReference>
<evidence type="ECO:0000256" key="1">
    <source>
        <dbReference type="ARBA" id="ARBA00022741"/>
    </source>
</evidence>
<dbReference type="InterPro" id="IPR000719">
    <property type="entry name" value="Prot_kinase_dom"/>
</dbReference>
<dbReference type="PANTHER" id="PTHR44167">
    <property type="entry name" value="OVARIAN-SPECIFIC SERINE/THREONINE-PROTEIN KINASE LOK-RELATED"/>
    <property type="match status" value="1"/>
</dbReference>
<evidence type="ECO:0000256" key="3">
    <source>
        <dbReference type="PROSITE-ProRule" id="PRU10141"/>
    </source>
</evidence>
<keyword evidence="2 3" id="KW-0067">ATP-binding</keyword>
<dbReference type="InterPro" id="IPR008271">
    <property type="entry name" value="Ser/Thr_kinase_AS"/>
</dbReference>
<dbReference type="Proteomes" id="UP001057375">
    <property type="component" value="Unassembled WGS sequence"/>
</dbReference>
<dbReference type="Pfam" id="PF00069">
    <property type="entry name" value="Pkinase"/>
    <property type="match status" value="1"/>
</dbReference>
<keyword evidence="1 3" id="KW-0547">Nucleotide-binding</keyword>
<dbReference type="SMART" id="SM00220">
    <property type="entry name" value="S_TKc"/>
    <property type="match status" value="1"/>
</dbReference>
<dbReference type="Gene3D" id="1.10.510.10">
    <property type="entry name" value="Transferase(Phosphotransferase) domain 1"/>
    <property type="match status" value="1"/>
</dbReference>
<organism evidence="6 7">
    <name type="scientific">Aduncisulcus paluster</name>
    <dbReference type="NCBI Taxonomy" id="2918883"/>
    <lineage>
        <taxon>Eukaryota</taxon>
        <taxon>Metamonada</taxon>
        <taxon>Carpediemonas-like organisms</taxon>
        <taxon>Aduncisulcus</taxon>
    </lineage>
</organism>